<dbReference type="SMART" id="SM00829">
    <property type="entry name" value="PKS_ER"/>
    <property type="match status" value="1"/>
</dbReference>
<dbReference type="SUPFAM" id="SSF50129">
    <property type="entry name" value="GroES-like"/>
    <property type="match status" value="1"/>
</dbReference>
<comment type="caution">
    <text evidence="2">The sequence shown here is derived from an EMBL/GenBank/DDBJ whole genome shotgun (WGS) entry which is preliminary data.</text>
</comment>
<dbReference type="InterPro" id="IPR041413">
    <property type="entry name" value="MLTR_LBD"/>
</dbReference>
<dbReference type="Gene3D" id="3.40.50.720">
    <property type="entry name" value="NAD(P)-binding Rossmann-like Domain"/>
    <property type="match status" value="1"/>
</dbReference>
<dbReference type="Pfam" id="PF08240">
    <property type="entry name" value="ADH_N"/>
    <property type="match status" value="1"/>
</dbReference>
<dbReference type="Pfam" id="PF17765">
    <property type="entry name" value="MLTR_LBD"/>
    <property type="match status" value="1"/>
</dbReference>
<dbReference type="EMBL" id="BOMN01000113">
    <property type="protein sequence ID" value="GIE24915.1"/>
    <property type="molecule type" value="Genomic_DNA"/>
</dbReference>
<gene>
    <name evidence="2" type="ORF">Ahu01nite_080170</name>
</gene>
<evidence type="ECO:0000313" key="2">
    <source>
        <dbReference type="EMBL" id="GIE24915.1"/>
    </source>
</evidence>
<dbReference type="InterPro" id="IPR011032">
    <property type="entry name" value="GroES-like_sf"/>
</dbReference>
<dbReference type="RefSeq" id="WP_203841894.1">
    <property type="nucleotide sequence ID" value="NZ_BAAATV010000001.1"/>
</dbReference>
<organism evidence="2 3">
    <name type="scientific">Winogradskya humida</name>
    <dbReference type="NCBI Taxonomy" id="113566"/>
    <lineage>
        <taxon>Bacteria</taxon>
        <taxon>Bacillati</taxon>
        <taxon>Actinomycetota</taxon>
        <taxon>Actinomycetes</taxon>
        <taxon>Micromonosporales</taxon>
        <taxon>Micromonosporaceae</taxon>
        <taxon>Winogradskya</taxon>
    </lineage>
</organism>
<name>A0ABQ4A232_9ACTN</name>
<accession>A0ABQ4A232</accession>
<reference evidence="2 3" key="1">
    <citation type="submission" date="2021-01" db="EMBL/GenBank/DDBJ databases">
        <title>Whole genome shotgun sequence of Actinoplanes humidus NBRC 14915.</title>
        <authorList>
            <person name="Komaki H."/>
            <person name="Tamura T."/>
        </authorList>
    </citation>
    <scope>NUCLEOTIDE SEQUENCE [LARGE SCALE GENOMIC DNA]</scope>
    <source>
        <strain evidence="2 3">NBRC 14915</strain>
    </source>
</reference>
<dbReference type="PANTHER" id="PTHR44013">
    <property type="entry name" value="ZINC-TYPE ALCOHOL DEHYDROGENASE-LIKE PROTEIN C16A3.02C"/>
    <property type="match status" value="1"/>
</dbReference>
<proteinExistence type="predicted"/>
<dbReference type="PANTHER" id="PTHR44013:SF1">
    <property type="entry name" value="ZINC-TYPE ALCOHOL DEHYDROGENASE-LIKE PROTEIN C16A3.02C"/>
    <property type="match status" value="1"/>
</dbReference>
<evidence type="ECO:0000313" key="3">
    <source>
        <dbReference type="Proteomes" id="UP000603200"/>
    </source>
</evidence>
<dbReference type="Gene3D" id="3.90.180.10">
    <property type="entry name" value="Medium-chain alcohol dehydrogenases, catalytic domain"/>
    <property type="match status" value="1"/>
</dbReference>
<dbReference type="Proteomes" id="UP000603200">
    <property type="component" value="Unassembled WGS sequence"/>
</dbReference>
<dbReference type="InterPro" id="IPR013154">
    <property type="entry name" value="ADH-like_N"/>
</dbReference>
<feature type="domain" description="Enoyl reductase (ER)" evidence="1">
    <location>
        <begin position="176"/>
        <end position="471"/>
    </location>
</feature>
<keyword evidence="3" id="KW-1185">Reference proteome</keyword>
<protein>
    <recommendedName>
        <fullName evidence="1">Enoyl reductase (ER) domain-containing protein</fullName>
    </recommendedName>
</protein>
<dbReference type="Pfam" id="PF13602">
    <property type="entry name" value="ADH_zinc_N_2"/>
    <property type="match status" value="1"/>
</dbReference>
<dbReference type="InterPro" id="IPR052733">
    <property type="entry name" value="Chloroplast_QOR"/>
</dbReference>
<dbReference type="InterPro" id="IPR036291">
    <property type="entry name" value="NAD(P)-bd_dom_sf"/>
</dbReference>
<sequence>MDREILEHFFQVRQEVATRHRISPVLELVVEHLPQYPATVFSRFGEVLLQTRPAIALFGDYTRTGGSSHFLVDRWLSDPSARKRFLVEVGVPVRRHPRRYRHVALGELELYRHQLLYPAERQMLLFFTAVPGSVSHAKLRALAAGSDPDCRLSPSHHINIRRTRIIMKAVRFHEYGAPEVLRYEDVDQPVPGAGEVRIRVAATSFNPVEGNIRAGAMRGPIAIQLPHTPGIDIAGTVDALGEDVTGFAIGDRVIGALPLTSPGAAAEYVIAPAGILAAAPTSVPLVDAAGLPLVGLTAWQALFEHAKLTAGQRVLINGAGGVVGGFAVQLAKNAGAYVIATTGPRSSEQAKVAGADEIHGPGIPELSEPVDVVLNFAPITPEQMAALSGDIRDGGVLVNTTVWMPAASDEARGVRGINLFFRPDADQLTRLVTLLDAGKLHLGATRRVPLADLAQVHAEVATAPIEGKVVFVAPSEA</sequence>
<dbReference type="SUPFAM" id="SSF51735">
    <property type="entry name" value="NAD(P)-binding Rossmann-fold domains"/>
    <property type="match status" value="1"/>
</dbReference>
<dbReference type="CDD" id="cd05289">
    <property type="entry name" value="MDR_like_2"/>
    <property type="match status" value="1"/>
</dbReference>
<dbReference type="InterPro" id="IPR020843">
    <property type="entry name" value="ER"/>
</dbReference>
<evidence type="ECO:0000259" key="1">
    <source>
        <dbReference type="SMART" id="SM00829"/>
    </source>
</evidence>